<proteinExistence type="inferred from homology"/>
<evidence type="ECO:0000256" key="9">
    <source>
        <dbReference type="SAM" id="Phobius"/>
    </source>
</evidence>
<dbReference type="PANTHER" id="PTHR30625">
    <property type="entry name" value="PROTEIN TOLQ"/>
    <property type="match status" value="1"/>
</dbReference>
<keyword evidence="12" id="KW-1185">Reference proteome</keyword>
<feature type="transmembrane region" description="Helical" evidence="9">
    <location>
        <begin position="17"/>
        <end position="37"/>
    </location>
</feature>
<evidence type="ECO:0000256" key="6">
    <source>
        <dbReference type="ARBA" id="ARBA00022989"/>
    </source>
</evidence>
<evidence type="ECO:0000259" key="10">
    <source>
        <dbReference type="Pfam" id="PF01618"/>
    </source>
</evidence>
<comment type="subcellular location">
    <subcellularLocation>
        <location evidence="1">Cell membrane</location>
        <topology evidence="1">Multi-pass membrane protein</topology>
    </subcellularLocation>
    <subcellularLocation>
        <location evidence="8">Membrane</location>
        <topology evidence="8">Multi-pass membrane protein</topology>
    </subcellularLocation>
</comment>
<evidence type="ECO:0000256" key="1">
    <source>
        <dbReference type="ARBA" id="ARBA00004651"/>
    </source>
</evidence>
<comment type="caution">
    <text evidence="11">The sequence shown here is derived from an EMBL/GenBank/DDBJ whole genome shotgun (WGS) entry which is preliminary data.</text>
</comment>
<evidence type="ECO:0000256" key="3">
    <source>
        <dbReference type="ARBA" id="ARBA00022475"/>
    </source>
</evidence>
<keyword evidence="2 8" id="KW-0813">Transport</keyword>
<evidence type="ECO:0000256" key="7">
    <source>
        <dbReference type="ARBA" id="ARBA00023136"/>
    </source>
</evidence>
<dbReference type="EMBL" id="JBHUJC010000025">
    <property type="protein sequence ID" value="MFD2276548.1"/>
    <property type="molecule type" value="Genomic_DNA"/>
</dbReference>
<evidence type="ECO:0000256" key="5">
    <source>
        <dbReference type="ARBA" id="ARBA00022927"/>
    </source>
</evidence>
<dbReference type="InterPro" id="IPR002898">
    <property type="entry name" value="MotA_ExbB_proton_chnl"/>
</dbReference>
<evidence type="ECO:0000256" key="2">
    <source>
        <dbReference type="ARBA" id="ARBA00022448"/>
    </source>
</evidence>
<feature type="transmembrane region" description="Helical" evidence="9">
    <location>
        <begin position="82"/>
        <end position="104"/>
    </location>
</feature>
<keyword evidence="4 9" id="KW-0812">Transmembrane</keyword>
<feature type="transmembrane region" description="Helical" evidence="9">
    <location>
        <begin position="124"/>
        <end position="149"/>
    </location>
</feature>
<dbReference type="Proteomes" id="UP001597297">
    <property type="component" value="Unassembled WGS sequence"/>
</dbReference>
<keyword evidence="5 8" id="KW-0653">Protein transport</keyword>
<keyword evidence="6 9" id="KW-1133">Transmembrane helix</keyword>
<dbReference type="PANTHER" id="PTHR30625:SF15">
    <property type="entry name" value="BIOPOLYMER TRANSPORT PROTEIN EXBB"/>
    <property type="match status" value="1"/>
</dbReference>
<dbReference type="RefSeq" id="WP_377092963.1">
    <property type="nucleotide sequence ID" value="NZ_JBHSJM010000001.1"/>
</dbReference>
<reference evidence="12" key="1">
    <citation type="journal article" date="2019" name="Int. J. Syst. Evol. Microbiol.">
        <title>The Global Catalogue of Microorganisms (GCM) 10K type strain sequencing project: providing services to taxonomists for standard genome sequencing and annotation.</title>
        <authorList>
            <consortium name="The Broad Institute Genomics Platform"/>
            <consortium name="The Broad Institute Genome Sequencing Center for Infectious Disease"/>
            <person name="Wu L."/>
            <person name="Ma J."/>
        </authorList>
    </citation>
    <scope>NUCLEOTIDE SEQUENCE [LARGE SCALE GENOMIC DNA]</scope>
    <source>
        <strain evidence="12">JCM 16545</strain>
    </source>
</reference>
<feature type="domain" description="MotA/TolQ/ExbB proton channel" evidence="10">
    <location>
        <begin position="73"/>
        <end position="161"/>
    </location>
</feature>
<evidence type="ECO:0000256" key="8">
    <source>
        <dbReference type="RuleBase" id="RU004057"/>
    </source>
</evidence>
<sequence length="177" mass="19138">MHSILQECQTLLDQGGVVLWIILAVGVWLYTMLLATWRAAAPLCDLIREGVSGEDDSKRFLMNEYTIFQLDKLAWVDRRIPVIGVMIGVCTLGGLLGTVSGMLATFENMASASQADPMQKIASGISEALVTTQAGLLVALPAAFMFALLKSRVSAVHALLEENLHADLAVAHRKETV</sequence>
<name>A0ABW5E213_9BACT</name>
<dbReference type="Pfam" id="PF01618">
    <property type="entry name" value="MotA_ExbB"/>
    <property type="match status" value="1"/>
</dbReference>
<evidence type="ECO:0000256" key="4">
    <source>
        <dbReference type="ARBA" id="ARBA00022692"/>
    </source>
</evidence>
<evidence type="ECO:0000313" key="11">
    <source>
        <dbReference type="EMBL" id="MFD2276548.1"/>
    </source>
</evidence>
<gene>
    <name evidence="11" type="ORF">ACFSQZ_08725</name>
</gene>
<accession>A0ABW5E213</accession>
<keyword evidence="3" id="KW-1003">Cell membrane</keyword>
<keyword evidence="7 9" id="KW-0472">Membrane</keyword>
<evidence type="ECO:0000313" key="12">
    <source>
        <dbReference type="Proteomes" id="UP001597297"/>
    </source>
</evidence>
<protein>
    <submittedName>
        <fullName evidence="11">MotA/TolQ/ExbB proton channel family protein</fullName>
    </submittedName>
</protein>
<dbReference type="InterPro" id="IPR050790">
    <property type="entry name" value="ExbB/TolQ_transport"/>
</dbReference>
<organism evidence="11 12">
    <name type="scientific">Rubritalea spongiae</name>
    <dbReference type="NCBI Taxonomy" id="430797"/>
    <lineage>
        <taxon>Bacteria</taxon>
        <taxon>Pseudomonadati</taxon>
        <taxon>Verrucomicrobiota</taxon>
        <taxon>Verrucomicrobiia</taxon>
        <taxon>Verrucomicrobiales</taxon>
        <taxon>Rubritaleaceae</taxon>
        <taxon>Rubritalea</taxon>
    </lineage>
</organism>
<comment type="similarity">
    <text evidence="8">Belongs to the exbB/tolQ family.</text>
</comment>